<dbReference type="GO" id="GO:0003677">
    <property type="term" value="F:DNA binding"/>
    <property type="evidence" value="ECO:0007669"/>
    <property type="project" value="UniProtKB-KW"/>
</dbReference>
<dbReference type="Pfam" id="PF00392">
    <property type="entry name" value="GntR"/>
    <property type="match status" value="1"/>
</dbReference>
<dbReference type="EMBL" id="VVYF01000024">
    <property type="protein sequence ID" value="KAA5487039.1"/>
    <property type="molecule type" value="Genomic_DNA"/>
</dbReference>
<dbReference type="EMBL" id="CZAI01000013">
    <property type="protein sequence ID" value="CUQ16041.1"/>
    <property type="molecule type" value="Genomic_DNA"/>
</dbReference>
<dbReference type="EMBL" id="CZBL01000006">
    <property type="protein sequence ID" value="CUQ09223.1"/>
    <property type="molecule type" value="Genomic_DNA"/>
</dbReference>
<dbReference type="Proteomes" id="UP000095725">
    <property type="component" value="Unassembled WGS sequence"/>
</dbReference>
<keyword evidence="3" id="KW-0804">Transcription</keyword>
<dbReference type="Proteomes" id="UP001060260">
    <property type="component" value="Chromosome"/>
</dbReference>
<evidence type="ECO:0000256" key="2">
    <source>
        <dbReference type="ARBA" id="ARBA00023125"/>
    </source>
</evidence>
<dbReference type="EMBL" id="VVYJ01000017">
    <property type="protein sequence ID" value="KAA5471459.1"/>
    <property type="molecule type" value="Genomic_DNA"/>
</dbReference>
<dbReference type="STRING" id="47678.ERS852494_04147"/>
<dbReference type="EMBL" id="VVYP01000023">
    <property type="protein sequence ID" value="KAA5461019.1"/>
    <property type="molecule type" value="Genomic_DNA"/>
</dbReference>
<dbReference type="EMBL" id="CP103166">
    <property type="protein sequence ID" value="UVQ97042.1"/>
    <property type="molecule type" value="Genomic_DNA"/>
</dbReference>
<evidence type="ECO:0000313" key="5">
    <source>
        <dbReference type="EMBL" id="CUQ09223.1"/>
    </source>
</evidence>
<evidence type="ECO:0000313" key="22">
    <source>
        <dbReference type="Proteomes" id="UP000427825"/>
    </source>
</evidence>
<evidence type="ECO:0000313" key="6">
    <source>
        <dbReference type="EMBL" id="CUQ16041.1"/>
    </source>
</evidence>
<evidence type="ECO:0000313" key="18">
    <source>
        <dbReference type="Proteomes" id="UP000284205"/>
    </source>
</evidence>
<dbReference type="KEGG" id="bcac:CGC64_01450"/>
<feature type="domain" description="HTH gntR-type" evidence="4">
    <location>
        <begin position="7"/>
        <end position="75"/>
    </location>
</feature>
<dbReference type="EMBL" id="QRUO01000035">
    <property type="protein sequence ID" value="RGR65602.1"/>
    <property type="molecule type" value="Genomic_DNA"/>
</dbReference>
<reference evidence="16 17" key="1">
    <citation type="submission" date="2015-09" db="EMBL/GenBank/DDBJ databases">
        <authorList>
            <consortium name="Pathogen Informatics"/>
        </authorList>
    </citation>
    <scope>NUCLEOTIDE SEQUENCE [LARGE SCALE GENOMIC DNA]</scope>
    <source>
        <strain evidence="6 16">2789STDY5834880</strain>
        <strain evidence="5 17">2789STDY5834946</strain>
    </source>
</reference>
<reference evidence="15" key="4">
    <citation type="submission" date="2022-08" db="EMBL/GenBank/DDBJ databases">
        <title>Genome Sequencing of Bacteroides fragilis Group Isolates with Nanopore Technology.</title>
        <authorList>
            <person name="Tisza M.J."/>
            <person name="Smith D."/>
            <person name="Dekker J.P."/>
        </authorList>
    </citation>
    <scope>NUCLEOTIDE SEQUENCE</scope>
    <source>
        <strain evidence="15">BFG-474</strain>
    </source>
</reference>
<reference evidence="11" key="5">
    <citation type="submission" date="2023-07" db="EMBL/GenBank/DDBJ databases">
        <title>Whole Genome Sequencing of Colonoscopy isolates.</title>
        <authorList>
            <person name="Surve S.V."/>
            <person name="Valls R.A."/>
            <person name="Barrak K.E."/>
            <person name="Gardner T.B."/>
            <person name="O'Toole G.A."/>
        </authorList>
    </citation>
    <scope>NUCLEOTIDE SEQUENCE</scope>
    <source>
        <strain evidence="11">GP0119</strain>
    </source>
</reference>
<keyword evidence="1" id="KW-0805">Transcription regulation</keyword>
<dbReference type="GeneID" id="75111604"/>
<dbReference type="InterPro" id="IPR000524">
    <property type="entry name" value="Tscrpt_reg_HTH_GntR"/>
</dbReference>
<dbReference type="PANTHER" id="PTHR38445:SF10">
    <property type="entry name" value="GNTR-FAMILY TRANSCRIPTIONAL REGULATOR"/>
    <property type="match status" value="1"/>
</dbReference>
<proteinExistence type="predicted"/>
<dbReference type="EMBL" id="QSJD01000054">
    <property type="protein sequence ID" value="RHD41870.1"/>
    <property type="molecule type" value="Genomic_DNA"/>
</dbReference>
<evidence type="ECO:0000259" key="4">
    <source>
        <dbReference type="PROSITE" id="PS50949"/>
    </source>
</evidence>
<dbReference type="PROSITE" id="PS50949">
    <property type="entry name" value="HTH_GNTR"/>
    <property type="match status" value="1"/>
</dbReference>
<dbReference type="PANTHER" id="PTHR38445">
    <property type="entry name" value="HTH-TYPE TRANSCRIPTIONAL REPRESSOR YTRA"/>
    <property type="match status" value="1"/>
</dbReference>
<dbReference type="Proteomes" id="UP001170023">
    <property type="component" value="Unassembled WGS sequence"/>
</dbReference>
<evidence type="ECO:0000313" key="10">
    <source>
        <dbReference type="EMBL" id="KAA5494908.1"/>
    </source>
</evidence>
<evidence type="ECO:0000313" key="15">
    <source>
        <dbReference type="EMBL" id="UVQ97042.1"/>
    </source>
</evidence>
<evidence type="ECO:0000313" key="13">
    <source>
        <dbReference type="EMBL" id="RGY24938.1"/>
    </source>
</evidence>
<dbReference type="SUPFAM" id="SSF46785">
    <property type="entry name" value="Winged helix' DNA-binding domain"/>
    <property type="match status" value="1"/>
</dbReference>
<dbReference type="GO" id="GO:0003700">
    <property type="term" value="F:DNA-binding transcription factor activity"/>
    <property type="evidence" value="ECO:0007669"/>
    <property type="project" value="InterPro"/>
</dbReference>
<dbReference type="Proteomes" id="UP000475905">
    <property type="component" value="Unassembled WGS sequence"/>
</dbReference>
<evidence type="ECO:0000313" key="12">
    <source>
        <dbReference type="EMBL" id="RGR65602.1"/>
    </source>
</evidence>
<protein>
    <submittedName>
        <fullName evidence="7">GntR family transcriptional regulator</fullName>
    </submittedName>
    <submittedName>
        <fullName evidence="5">Transcriptional regulator, GntR family</fullName>
    </submittedName>
</protein>
<evidence type="ECO:0000313" key="7">
    <source>
        <dbReference type="EMBL" id="KAA5461019.1"/>
    </source>
</evidence>
<dbReference type="Proteomes" id="UP000284689">
    <property type="component" value="Unassembled WGS sequence"/>
</dbReference>
<dbReference type="CDD" id="cd07377">
    <property type="entry name" value="WHTH_GntR"/>
    <property type="match status" value="1"/>
</dbReference>
<dbReference type="Gene3D" id="1.10.287.100">
    <property type="match status" value="1"/>
</dbReference>
<evidence type="ECO:0000313" key="19">
    <source>
        <dbReference type="Proteomes" id="UP000284431"/>
    </source>
</evidence>
<dbReference type="Proteomes" id="UP000284431">
    <property type="component" value="Unassembled WGS sequence"/>
</dbReference>
<organism evidence="5 17">
    <name type="scientific">Bacteroides caccae</name>
    <dbReference type="NCBI Taxonomy" id="47678"/>
    <lineage>
        <taxon>Bacteria</taxon>
        <taxon>Pseudomonadati</taxon>
        <taxon>Bacteroidota</taxon>
        <taxon>Bacteroidia</taxon>
        <taxon>Bacteroidales</taxon>
        <taxon>Bacteroidaceae</taxon>
        <taxon>Bacteroides</taxon>
    </lineage>
</organism>
<name>A0A174TGM0_9BACE</name>
<reference evidence="21 22" key="3">
    <citation type="journal article" date="2019" name="Nat. Med.">
        <title>A library of human gut bacterial isolates paired with longitudinal multiomics data enables mechanistic microbiome research.</title>
        <authorList>
            <person name="Poyet M."/>
            <person name="Groussin M."/>
            <person name="Gibbons S.M."/>
            <person name="Avila-Pacheco J."/>
            <person name="Jiang X."/>
            <person name="Kearney S.M."/>
            <person name="Perrotta A.R."/>
            <person name="Berdy B."/>
            <person name="Zhao S."/>
            <person name="Lieberman T.D."/>
            <person name="Swanson P.K."/>
            <person name="Smith M."/>
            <person name="Roesemann S."/>
            <person name="Alexander J.E."/>
            <person name="Rich S.A."/>
            <person name="Livny J."/>
            <person name="Vlamakis H."/>
            <person name="Clish C."/>
            <person name="Bullock K."/>
            <person name="Deik A."/>
            <person name="Scott J."/>
            <person name="Pierce K.A."/>
            <person name="Xavier R.J."/>
            <person name="Alm E.J."/>
        </authorList>
    </citation>
    <scope>NUCLEOTIDE SEQUENCE [LARGE SCALE GENOMIC DNA]</scope>
    <source>
        <strain evidence="10 21">BIOML-A19</strain>
        <strain evidence="9 24">BIOML-A21</strain>
        <strain evidence="8 22">BIOML-A25</strain>
        <strain evidence="7 23">BIOML-A31</strain>
    </source>
</reference>
<dbReference type="SMART" id="SM00345">
    <property type="entry name" value="HTH_GNTR"/>
    <property type="match status" value="1"/>
</dbReference>
<dbReference type="Proteomes" id="UP000427825">
    <property type="component" value="Unassembled WGS sequence"/>
</dbReference>
<sequence length="122" mass="14517">MNFKESKAIYLQIADRICDEILLGQFAEEERIPSVREYATIVEVNANTVMRSFDYLQSQNIIYNKRGIGYFVATGARELIHSLRKNTFLKEELDYFFRQIKTLDIPIKEITDMYREFCKKEQ</sequence>
<dbReference type="RefSeq" id="WP_005675496.1">
    <property type="nucleotide sequence ID" value="NZ_CABMOQ010000025.1"/>
</dbReference>
<dbReference type="Proteomes" id="UP000095657">
    <property type="component" value="Unassembled WGS sequence"/>
</dbReference>
<evidence type="ECO:0000313" key="11">
    <source>
        <dbReference type="EMBL" id="MDO6359948.1"/>
    </source>
</evidence>
<evidence type="ECO:0000313" key="14">
    <source>
        <dbReference type="EMBL" id="RHD41870.1"/>
    </source>
</evidence>
<dbReference type="AlphaFoldDB" id="A0A174TGM0"/>
<keyword evidence="2" id="KW-0238">DNA-binding</keyword>
<evidence type="ECO:0000313" key="8">
    <source>
        <dbReference type="EMBL" id="KAA5471459.1"/>
    </source>
</evidence>
<evidence type="ECO:0000313" key="21">
    <source>
        <dbReference type="Proteomes" id="UP000368418"/>
    </source>
</evidence>
<evidence type="ECO:0000313" key="16">
    <source>
        <dbReference type="Proteomes" id="UP000095657"/>
    </source>
</evidence>
<evidence type="ECO:0000313" key="9">
    <source>
        <dbReference type="EMBL" id="KAA5487039.1"/>
    </source>
</evidence>
<accession>A0A174TGM0</accession>
<evidence type="ECO:0000313" key="20">
    <source>
        <dbReference type="Proteomes" id="UP000284689"/>
    </source>
</evidence>
<dbReference type="InterPro" id="IPR036388">
    <property type="entry name" value="WH-like_DNA-bd_sf"/>
</dbReference>
<dbReference type="EMBL" id="VVYD01000026">
    <property type="protein sequence ID" value="KAA5494908.1"/>
    <property type="molecule type" value="Genomic_DNA"/>
</dbReference>
<evidence type="ECO:0000256" key="3">
    <source>
        <dbReference type="ARBA" id="ARBA00023163"/>
    </source>
</evidence>
<dbReference type="EMBL" id="QSCS01000018">
    <property type="protein sequence ID" value="RGY24938.1"/>
    <property type="molecule type" value="Genomic_DNA"/>
</dbReference>
<dbReference type="Gene3D" id="1.10.10.10">
    <property type="entry name" value="Winged helix-like DNA-binding domain superfamily/Winged helix DNA-binding domain"/>
    <property type="match status" value="1"/>
</dbReference>
<gene>
    <name evidence="14" type="ORF">DW794_20910</name>
    <name evidence="12" type="ORF">DWY26_21630</name>
    <name evidence="13" type="ORF">DXA49_11995</name>
    <name evidence="6" type="ORF">ERS852494_04147</name>
    <name evidence="5" type="ORF">ERS852558_01804</name>
    <name evidence="10" type="ORF">F2Y31_19885</name>
    <name evidence="9" type="ORF">F2Y35_19915</name>
    <name evidence="7" type="ORF">F2Y36_16500</name>
    <name evidence="8" type="ORF">F2Y39_20450</name>
    <name evidence="15" type="ORF">NXW23_01190</name>
    <name evidence="11" type="ORF">Q4469_20115</name>
</gene>
<dbReference type="EMBL" id="JAUONL010000025">
    <property type="protein sequence ID" value="MDO6359948.1"/>
    <property type="molecule type" value="Genomic_DNA"/>
</dbReference>
<evidence type="ECO:0000256" key="1">
    <source>
        <dbReference type="ARBA" id="ARBA00023015"/>
    </source>
</evidence>
<dbReference type="Proteomes" id="UP000491168">
    <property type="component" value="Unassembled WGS sequence"/>
</dbReference>
<dbReference type="Proteomes" id="UP000368418">
    <property type="component" value="Unassembled WGS sequence"/>
</dbReference>
<evidence type="ECO:0000313" key="23">
    <source>
        <dbReference type="Proteomes" id="UP000475905"/>
    </source>
</evidence>
<evidence type="ECO:0000313" key="24">
    <source>
        <dbReference type="Proteomes" id="UP000491168"/>
    </source>
</evidence>
<dbReference type="Proteomes" id="UP000284205">
    <property type="component" value="Unassembled WGS sequence"/>
</dbReference>
<dbReference type="InterPro" id="IPR036390">
    <property type="entry name" value="WH_DNA-bd_sf"/>
</dbReference>
<evidence type="ECO:0000313" key="17">
    <source>
        <dbReference type="Proteomes" id="UP000095725"/>
    </source>
</evidence>
<reference evidence="18 19" key="2">
    <citation type="submission" date="2018-08" db="EMBL/GenBank/DDBJ databases">
        <title>A genome reference for cultivated species of the human gut microbiota.</title>
        <authorList>
            <person name="Zou Y."/>
            <person name="Xue W."/>
            <person name="Luo G."/>
        </authorList>
    </citation>
    <scope>NUCLEOTIDE SEQUENCE [LARGE SCALE GENOMIC DNA]</scope>
    <source>
        <strain evidence="12 18">AF24-29LB</strain>
        <strain evidence="14 20">AM31-16AC</strain>
        <strain evidence="13 19">OF02-6LB</strain>
    </source>
</reference>